<evidence type="ECO:0000313" key="3">
    <source>
        <dbReference type="EMBL" id="KAA8590238.1"/>
    </source>
</evidence>
<name>A0A5J5D6A2_9PERO</name>
<organism evidence="3 4">
    <name type="scientific">Etheostoma spectabile</name>
    <name type="common">orangethroat darter</name>
    <dbReference type="NCBI Taxonomy" id="54343"/>
    <lineage>
        <taxon>Eukaryota</taxon>
        <taxon>Metazoa</taxon>
        <taxon>Chordata</taxon>
        <taxon>Craniata</taxon>
        <taxon>Vertebrata</taxon>
        <taxon>Euteleostomi</taxon>
        <taxon>Actinopterygii</taxon>
        <taxon>Neopterygii</taxon>
        <taxon>Teleostei</taxon>
        <taxon>Neoteleostei</taxon>
        <taxon>Acanthomorphata</taxon>
        <taxon>Eupercaria</taxon>
        <taxon>Perciformes</taxon>
        <taxon>Percoidei</taxon>
        <taxon>Percidae</taxon>
        <taxon>Etheostomatinae</taxon>
        <taxon>Etheostoma</taxon>
    </lineage>
</organism>
<gene>
    <name evidence="3" type="ORF">FQN60_014172</name>
</gene>
<proteinExistence type="predicted"/>
<dbReference type="PANTHER" id="PTHR34094:SF1">
    <property type="entry name" value="PROTEIN FAM185A"/>
    <property type="match status" value="1"/>
</dbReference>
<feature type="chain" id="PRO_5023936707" description="DUF4097 domain-containing protein" evidence="1">
    <location>
        <begin position="30"/>
        <end position="403"/>
    </location>
</feature>
<dbReference type="Proteomes" id="UP000327493">
    <property type="component" value="Chromosome 8"/>
</dbReference>
<reference evidence="3 4" key="1">
    <citation type="submission" date="2019-08" db="EMBL/GenBank/DDBJ databases">
        <title>A chromosome-level genome assembly, high-density linkage maps, and genome scans reveal the genomic architecture of hybrid incompatibilities underlying speciation via character displacement in darters (Percidae: Etheostominae).</title>
        <authorList>
            <person name="Moran R.L."/>
            <person name="Catchen J.M."/>
            <person name="Fuller R.C."/>
        </authorList>
    </citation>
    <scope>NUCLEOTIDE SEQUENCE [LARGE SCALE GENOMIC DNA]</scope>
    <source>
        <strain evidence="3">EspeVRDwgs_2016</strain>
        <tissue evidence="3">Muscle</tissue>
    </source>
</reference>
<dbReference type="Pfam" id="PF13349">
    <property type="entry name" value="DUF4097"/>
    <property type="match status" value="1"/>
</dbReference>
<feature type="signal peptide" evidence="1">
    <location>
        <begin position="1"/>
        <end position="29"/>
    </location>
</feature>
<comment type="caution">
    <text evidence="3">The sequence shown here is derived from an EMBL/GenBank/DDBJ whole genome shotgun (WGS) entry which is preliminary data.</text>
</comment>
<dbReference type="InterPro" id="IPR025164">
    <property type="entry name" value="Toastrack_DUF4097"/>
</dbReference>
<keyword evidence="4" id="KW-1185">Reference proteome</keyword>
<evidence type="ECO:0000259" key="2">
    <source>
        <dbReference type="Pfam" id="PF13349"/>
    </source>
</evidence>
<sequence>MFCGPAGRRGCVGLLHCCWSLTTGPRTLATPRCPLLTSRSFSISATAKYSTHNEVNQPLKQWDLLVSPYSTVRVQLGCSISIRPLDPHAFPEADRVFIRVHGTDTEQAIGLDYLQVHYDDQSKELLISAKKVNHSMSIDLTAPIKSNLLITTQGQGNVQVKNMECDICKVQTEKGNCLLQSVKAQQVEVHSHGGHVTGVGTIHGNVDISTCGDSGVNIKKLQGTKMNISTERGPLKVRAIYAESSCVSSCSGRVELGHVHGNTTVKNVSGDTVVGYLSVAVKSKTPGFADGSNSFLKVTSHSGGIDVYVGDGGSAELHSQEGAVCVRVPSSLKAGVELCGTSVDISPEVVLHGVENNTTEGQTTVTGYMNGESPMDHWVKAQADRNSVRLKTQSWFESLKLGG</sequence>
<feature type="domain" description="DUF4097" evidence="2">
    <location>
        <begin position="212"/>
        <end position="356"/>
    </location>
</feature>
<evidence type="ECO:0000256" key="1">
    <source>
        <dbReference type="SAM" id="SignalP"/>
    </source>
</evidence>
<accession>A0A5J5D6A2</accession>
<dbReference type="PANTHER" id="PTHR34094">
    <property type="match status" value="1"/>
</dbReference>
<keyword evidence="1" id="KW-0732">Signal</keyword>
<evidence type="ECO:0000313" key="4">
    <source>
        <dbReference type="Proteomes" id="UP000327493"/>
    </source>
</evidence>
<dbReference type="Gene3D" id="2.160.20.120">
    <property type="match status" value="1"/>
</dbReference>
<protein>
    <recommendedName>
        <fullName evidence="2">DUF4097 domain-containing protein</fullName>
    </recommendedName>
</protein>
<dbReference type="EMBL" id="VOFY01000008">
    <property type="protein sequence ID" value="KAA8590238.1"/>
    <property type="molecule type" value="Genomic_DNA"/>
</dbReference>
<dbReference type="AlphaFoldDB" id="A0A5J5D6A2"/>